<evidence type="ECO:0000313" key="2">
    <source>
        <dbReference type="Proteomes" id="UP001217089"/>
    </source>
</evidence>
<name>A0ABQ9FQ23_TEGGR</name>
<dbReference type="EMBL" id="JARBDR010000214">
    <property type="protein sequence ID" value="KAJ8319359.1"/>
    <property type="molecule type" value="Genomic_DNA"/>
</dbReference>
<evidence type="ECO:0000313" key="1">
    <source>
        <dbReference type="EMBL" id="KAJ8319359.1"/>
    </source>
</evidence>
<accession>A0ABQ9FQ23</accession>
<sequence>MSVYRAARMYLVPESTLRDRTRGNVEMEPTIRFGTLFSSSEENKLVEHVTYMASIGYGYNKIVIQSLARDYALSIGKSMQSKSTLSNSLARSERKRWNPDFLNGCIPGSLGGMSESGWSNSQLFHDNVTTHFIKYASVAELTNKSYIRALSPENLTSSFRKTGIYPFNNNIIDDSQVAPSVIYRVCEDE</sequence>
<gene>
    <name evidence="1" type="ORF">KUTeg_004450</name>
</gene>
<keyword evidence="2" id="KW-1185">Reference proteome</keyword>
<comment type="caution">
    <text evidence="1">The sequence shown here is derived from an EMBL/GenBank/DDBJ whole genome shotgun (WGS) entry which is preliminary data.</text>
</comment>
<organism evidence="1 2">
    <name type="scientific">Tegillarca granosa</name>
    <name type="common">Malaysian cockle</name>
    <name type="synonym">Anadara granosa</name>
    <dbReference type="NCBI Taxonomy" id="220873"/>
    <lineage>
        <taxon>Eukaryota</taxon>
        <taxon>Metazoa</taxon>
        <taxon>Spiralia</taxon>
        <taxon>Lophotrochozoa</taxon>
        <taxon>Mollusca</taxon>
        <taxon>Bivalvia</taxon>
        <taxon>Autobranchia</taxon>
        <taxon>Pteriomorphia</taxon>
        <taxon>Arcoida</taxon>
        <taxon>Arcoidea</taxon>
        <taxon>Arcidae</taxon>
        <taxon>Tegillarca</taxon>
    </lineage>
</organism>
<protein>
    <submittedName>
        <fullName evidence="1">Uncharacterized protein</fullName>
    </submittedName>
</protein>
<proteinExistence type="predicted"/>
<dbReference type="Proteomes" id="UP001217089">
    <property type="component" value="Unassembled WGS sequence"/>
</dbReference>
<reference evidence="1 2" key="1">
    <citation type="submission" date="2022-12" db="EMBL/GenBank/DDBJ databases">
        <title>Chromosome-level genome of Tegillarca granosa.</title>
        <authorList>
            <person name="Kim J."/>
        </authorList>
    </citation>
    <scope>NUCLEOTIDE SEQUENCE [LARGE SCALE GENOMIC DNA]</scope>
    <source>
        <strain evidence="1">Teg-2019</strain>
        <tissue evidence="1">Adductor muscle</tissue>
    </source>
</reference>